<keyword evidence="10" id="KW-0594">Phospholipid biosynthesis</keyword>
<dbReference type="InterPro" id="IPR045252">
    <property type="entry name" value="LPCAT1-like"/>
</dbReference>
<dbReference type="EMBL" id="MNPJ01000019">
    <property type="protein sequence ID" value="OQS54510.1"/>
    <property type="molecule type" value="Genomic_DNA"/>
</dbReference>
<dbReference type="CDD" id="cd07991">
    <property type="entry name" value="LPLAT_LPCAT1-like"/>
    <property type="match status" value="1"/>
</dbReference>
<proteinExistence type="inferred from homology"/>
<keyword evidence="6 13" id="KW-0812">Transmembrane</keyword>
<accession>A0A1W0E5J0</accession>
<dbReference type="SUPFAM" id="SSF69593">
    <property type="entry name" value="Glycerol-3-phosphate (1)-acyltransferase"/>
    <property type="match status" value="1"/>
</dbReference>
<name>A0A1W0E5J0_9MICR</name>
<dbReference type="Proteomes" id="UP000192758">
    <property type="component" value="Unassembled WGS sequence"/>
</dbReference>
<evidence type="ECO:0000256" key="9">
    <source>
        <dbReference type="ARBA" id="ARBA00023136"/>
    </source>
</evidence>
<keyword evidence="5" id="KW-0808">Transferase</keyword>
<dbReference type="GO" id="GO:0005783">
    <property type="term" value="C:endoplasmic reticulum"/>
    <property type="evidence" value="ECO:0007669"/>
    <property type="project" value="TreeGrafter"/>
</dbReference>
<keyword evidence="9 13" id="KW-0472">Membrane</keyword>
<evidence type="ECO:0000256" key="7">
    <source>
        <dbReference type="ARBA" id="ARBA00022989"/>
    </source>
</evidence>
<dbReference type="GO" id="GO:0016020">
    <property type="term" value="C:membrane"/>
    <property type="evidence" value="ECO:0007669"/>
    <property type="project" value="UniProtKB-SubCell"/>
</dbReference>
<dbReference type="OrthoDB" id="202234at2759"/>
<evidence type="ECO:0000259" key="14">
    <source>
        <dbReference type="SMART" id="SM00563"/>
    </source>
</evidence>
<evidence type="ECO:0000256" key="3">
    <source>
        <dbReference type="ARBA" id="ARBA00008655"/>
    </source>
</evidence>
<evidence type="ECO:0000313" key="15">
    <source>
        <dbReference type="EMBL" id="OQS54510.1"/>
    </source>
</evidence>
<dbReference type="SMART" id="SM00563">
    <property type="entry name" value="PlsC"/>
    <property type="match status" value="1"/>
</dbReference>
<comment type="caution">
    <text evidence="15">The sequence shown here is derived from an EMBL/GenBank/DDBJ whole genome shotgun (WGS) entry which is preliminary data.</text>
</comment>
<evidence type="ECO:0000256" key="11">
    <source>
        <dbReference type="ARBA" id="ARBA00023264"/>
    </source>
</evidence>
<dbReference type="STRING" id="646526.A0A1W0E5J0"/>
<dbReference type="GO" id="GO:0004366">
    <property type="term" value="F:glycerol-3-phosphate O-acyltransferase activity"/>
    <property type="evidence" value="ECO:0007669"/>
    <property type="project" value="TreeGrafter"/>
</dbReference>
<sequence>MQKKTFLHNAIEFGALGVESLENDMFSAGFRSNKQYDNYHILITILSIFIRFFILLPLKLIIFIVCFILCAFVFTISNYLKITWLSNLLFFAFMKLFKFVLGIRSRNFGRKIKSKKPHIYVCNHTSFLDFLVLSSYKFHHAVISENHGGMFGFLFKYIISKNGSICFKRSDKKDKNTVKIRIQKHLKNGQAPMIIFPEGTCVNNNYSVLFQKGAFEFGVDVYPVALKYKKVLMDPYWNRKKHGFIQHILYLITRWRIDVDVFWMPETSIAKGECASDFSHRVKSMISEKAKLINTPWNGYFKSQLIHAEHDLFKLAVKKVFVRICSISNNEKNKSNGNEFNEYLNLYRIHVKKENNKIYFDSMNRNQFYTECCIEFLKFKSLPKTEREIIVEKLGINSCVFNKQKQINICTCKS</sequence>
<comment type="similarity">
    <text evidence="3">Belongs to the 1-acyl-sn-glycerol-3-phosphate acyltransferase family.</text>
</comment>
<dbReference type="PANTHER" id="PTHR23063">
    <property type="entry name" value="PHOSPHOLIPID ACYLTRANSFERASE"/>
    <property type="match status" value="1"/>
</dbReference>
<comment type="subcellular location">
    <subcellularLocation>
        <location evidence="1">Membrane</location>
    </subcellularLocation>
</comment>
<keyword evidence="4" id="KW-0444">Lipid biosynthesis</keyword>
<evidence type="ECO:0000256" key="6">
    <source>
        <dbReference type="ARBA" id="ARBA00022692"/>
    </source>
</evidence>
<feature type="transmembrane region" description="Helical" evidence="13">
    <location>
        <begin position="52"/>
        <end position="76"/>
    </location>
</feature>
<organism evidence="15 16">
    <name type="scientific">Ecytonucleospora hepatopenaei</name>
    <dbReference type="NCBI Taxonomy" id="646526"/>
    <lineage>
        <taxon>Eukaryota</taxon>
        <taxon>Fungi</taxon>
        <taxon>Fungi incertae sedis</taxon>
        <taxon>Microsporidia</taxon>
        <taxon>Enterocytozoonidae</taxon>
        <taxon>Ecytonucleospora</taxon>
    </lineage>
</organism>
<evidence type="ECO:0000256" key="1">
    <source>
        <dbReference type="ARBA" id="ARBA00004370"/>
    </source>
</evidence>
<evidence type="ECO:0000256" key="13">
    <source>
        <dbReference type="SAM" id="Phobius"/>
    </source>
</evidence>
<evidence type="ECO:0000256" key="12">
    <source>
        <dbReference type="ARBA" id="ARBA00023315"/>
    </source>
</evidence>
<feature type="domain" description="Phospholipid/glycerol acyltransferase" evidence="14">
    <location>
        <begin position="118"/>
        <end position="229"/>
    </location>
</feature>
<dbReference type="InterPro" id="IPR002123">
    <property type="entry name" value="Plipid/glycerol_acylTrfase"/>
</dbReference>
<dbReference type="GO" id="GO:0019432">
    <property type="term" value="P:triglyceride biosynthetic process"/>
    <property type="evidence" value="ECO:0007669"/>
    <property type="project" value="TreeGrafter"/>
</dbReference>
<evidence type="ECO:0000313" key="16">
    <source>
        <dbReference type="Proteomes" id="UP000192758"/>
    </source>
</evidence>
<dbReference type="AlphaFoldDB" id="A0A1W0E5J0"/>
<keyword evidence="7 13" id="KW-1133">Transmembrane helix</keyword>
<evidence type="ECO:0000256" key="10">
    <source>
        <dbReference type="ARBA" id="ARBA00023209"/>
    </source>
</evidence>
<evidence type="ECO:0000256" key="2">
    <source>
        <dbReference type="ARBA" id="ARBA00005189"/>
    </source>
</evidence>
<comment type="pathway">
    <text evidence="2">Lipid metabolism.</text>
</comment>
<keyword evidence="16" id="KW-1185">Reference proteome</keyword>
<dbReference type="VEuPathDB" id="MicrosporidiaDB:EHP00_18"/>
<gene>
    <name evidence="15" type="primary">agpat9</name>
    <name evidence="15" type="ORF">EHP00_18</name>
</gene>
<evidence type="ECO:0000256" key="8">
    <source>
        <dbReference type="ARBA" id="ARBA00023098"/>
    </source>
</evidence>
<protein>
    <submittedName>
        <fullName evidence="15">Agpat9</fullName>
    </submittedName>
</protein>
<keyword evidence="12" id="KW-0012">Acyltransferase</keyword>
<keyword evidence="8" id="KW-0443">Lipid metabolism</keyword>
<dbReference type="PANTHER" id="PTHR23063:SF2">
    <property type="entry name" value="GLYCEROL-3-PHOSPHATE ACYLTRANSFERASE 4, ISOFORM D-RELATED"/>
    <property type="match status" value="1"/>
</dbReference>
<evidence type="ECO:0000256" key="4">
    <source>
        <dbReference type="ARBA" id="ARBA00022516"/>
    </source>
</evidence>
<keyword evidence="11" id="KW-1208">Phospholipid metabolism</keyword>
<feature type="transmembrane region" description="Helical" evidence="13">
    <location>
        <begin position="82"/>
        <end position="103"/>
    </location>
</feature>
<dbReference type="GO" id="GO:0008654">
    <property type="term" value="P:phospholipid biosynthetic process"/>
    <property type="evidence" value="ECO:0007669"/>
    <property type="project" value="UniProtKB-KW"/>
</dbReference>
<dbReference type="Pfam" id="PF01553">
    <property type="entry name" value="Acyltransferase"/>
    <property type="match status" value="1"/>
</dbReference>
<evidence type="ECO:0000256" key="5">
    <source>
        <dbReference type="ARBA" id="ARBA00022679"/>
    </source>
</evidence>
<reference evidence="15 16" key="1">
    <citation type="journal article" date="2017" name="Environ. Microbiol.">
        <title>Decay of the glycolytic pathway and adaptation to intranuclear parasitism within Enterocytozoonidae microsporidia.</title>
        <authorList>
            <person name="Wiredu Boakye D."/>
            <person name="Jaroenlak P."/>
            <person name="Prachumwat A."/>
            <person name="Williams T.A."/>
            <person name="Bateman K.S."/>
            <person name="Itsathitphaisarn O."/>
            <person name="Sritunyalucksana K."/>
            <person name="Paszkiewicz K.H."/>
            <person name="Moore K.A."/>
            <person name="Stentiford G.D."/>
            <person name="Williams B.A."/>
        </authorList>
    </citation>
    <scope>NUCLEOTIDE SEQUENCE [LARGE SCALE GENOMIC DNA]</scope>
    <source>
        <strain evidence="15 16">TH1</strain>
    </source>
</reference>